<dbReference type="EMBL" id="JBBUTI010000005">
    <property type="protein sequence ID" value="MEK8046449.1"/>
    <property type="molecule type" value="Genomic_DNA"/>
</dbReference>
<evidence type="ECO:0000256" key="1">
    <source>
        <dbReference type="SAM" id="SignalP"/>
    </source>
</evidence>
<name>A0ABU9C3M5_9BURK</name>
<feature type="signal peptide" evidence="1">
    <location>
        <begin position="1"/>
        <end position="29"/>
    </location>
</feature>
<gene>
    <name evidence="2" type="ORF">AACH00_08845</name>
</gene>
<feature type="chain" id="PRO_5047535758" description="HAF family extracellular repeat protein" evidence="1">
    <location>
        <begin position="30"/>
        <end position="353"/>
    </location>
</feature>
<reference evidence="2 3" key="1">
    <citation type="submission" date="2024-04" db="EMBL/GenBank/DDBJ databases">
        <title>Novel species of the genus Ideonella isolated from streams.</title>
        <authorList>
            <person name="Lu H."/>
        </authorList>
    </citation>
    <scope>NUCLEOTIDE SEQUENCE [LARGE SCALE GENOMIC DNA]</scope>
    <source>
        <strain evidence="2 3">LYT19W</strain>
    </source>
</reference>
<keyword evidence="1" id="KW-0732">Signal</keyword>
<organism evidence="2 3">
    <name type="scientific">Ideonella margarita</name>
    <dbReference type="NCBI Taxonomy" id="2984191"/>
    <lineage>
        <taxon>Bacteria</taxon>
        <taxon>Pseudomonadati</taxon>
        <taxon>Pseudomonadota</taxon>
        <taxon>Betaproteobacteria</taxon>
        <taxon>Burkholderiales</taxon>
        <taxon>Sphaerotilaceae</taxon>
        <taxon>Ideonella</taxon>
    </lineage>
</organism>
<evidence type="ECO:0000313" key="3">
    <source>
        <dbReference type="Proteomes" id="UP001379945"/>
    </source>
</evidence>
<dbReference type="RefSeq" id="WP_341398737.1">
    <property type="nucleotide sequence ID" value="NZ_JBBUTI010000005.1"/>
</dbReference>
<accession>A0ABU9C3M5</accession>
<proteinExistence type="predicted"/>
<dbReference type="NCBIfam" id="TIGR02913">
    <property type="entry name" value="HAF_rpt"/>
    <property type="match status" value="2"/>
</dbReference>
<dbReference type="InterPro" id="IPR014262">
    <property type="entry name" value="HAF_rpt"/>
</dbReference>
<evidence type="ECO:0000313" key="2">
    <source>
        <dbReference type="EMBL" id="MEK8046449.1"/>
    </source>
</evidence>
<protein>
    <recommendedName>
        <fullName evidence="4">HAF family extracellular repeat protein</fullName>
    </recommendedName>
</protein>
<comment type="caution">
    <text evidence="2">The sequence shown here is derived from an EMBL/GenBank/DDBJ whole genome shotgun (WGS) entry which is preliminary data.</text>
</comment>
<keyword evidence="3" id="KW-1185">Reference proteome</keyword>
<sequence length="353" mass="36421">MTTPSRRGRWAQAACVAGVLALAALSAQGAGKVKVVDMGELAVGLGSEASAINNAGRTVGRAISAADFQYRQVVWDGLAISEFSHCCAGFLPDIQSINLAGDVVGHYKATKVHWVPVRWDAQGTSYALPALGPFGFGKAWAVNDAGQIAGSSVDANDDIHAVVWQPDGSLVDLGFLGEPAPEFKRFSEARGINASGVVVGQALVGNQAQAFSWRNGTFTDLGPGAATHINNTRLIAGYLPGFIPVTWTNGVKRKLPALGGGKTAYGHQVNGINNAGDLVGFAPAPNPGVFTIAVLWRGGKVIQLGHYPGGTNSYATGINDQGQIVGAGNLVAGGPHHALRWTVKGKAITVSAP</sequence>
<evidence type="ECO:0008006" key="4">
    <source>
        <dbReference type="Google" id="ProtNLM"/>
    </source>
</evidence>
<dbReference type="Proteomes" id="UP001379945">
    <property type="component" value="Unassembled WGS sequence"/>
</dbReference>